<dbReference type="Proteomes" id="UP001465976">
    <property type="component" value="Unassembled WGS sequence"/>
</dbReference>
<evidence type="ECO:0000256" key="4">
    <source>
        <dbReference type="ARBA" id="ARBA00022989"/>
    </source>
</evidence>
<feature type="transmembrane region" description="Helical" evidence="6">
    <location>
        <begin position="199"/>
        <end position="218"/>
    </location>
</feature>
<dbReference type="InterPro" id="IPR036259">
    <property type="entry name" value="MFS_trans_sf"/>
</dbReference>
<evidence type="ECO:0000256" key="1">
    <source>
        <dbReference type="ARBA" id="ARBA00004141"/>
    </source>
</evidence>
<evidence type="ECO:0000256" key="5">
    <source>
        <dbReference type="ARBA" id="ARBA00023136"/>
    </source>
</evidence>
<feature type="transmembrane region" description="Helical" evidence="6">
    <location>
        <begin position="230"/>
        <end position="252"/>
    </location>
</feature>
<dbReference type="SUPFAM" id="SSF103473">
    <property type="entry name" value="MFS general substrate transporter"/>
    <property type="match status" value="1"/>
</dbReference>
<dbReference type="Gene3D" id="1.20.1250.20">
    <property type="entry name" value="MFS general substrate transporter like domains"/>
    <property type="match status" value="1"/>
</dbReference>
<organism evidence="7 8">
    <name type="scientific">Marasmius crinis-equi</name>
    <dbReference type="NCBI Taxonomy" id="585013"/>
    <lineage>
        <taxon>Eukaryota</taxon>
        <taxon>Fungi</taxon>
        <taxon>Dikarya</taxon>
        <taxon>Basidiomycota</taxon>
        <taxon>Agaricomycotina</taxon>
        <taxon>Agaricomycetes</taxon>
        <taxon>Agaricomycetidae</taxon>
        <taxon>Agaricales</taxon>
        <taxon>Marasmiineae</taxon>
        <taxon>Marasmiaceae</taxon>
        <taxon>Marasmius</taxon>
    </lineage>
</organism>
<gene>
    <name evidence="7" type="ORF">V5O48_014473</name>
</gene>
<dbReference type="InterPro" id="IPR011701">
    <property type="entry name" value="MFS"/>
</dbReference>
<comment type="caution">
    <text evidence="7">The sequence shown here is derived from an EMBL/GenBank/DDBJ whole genome shotgun (WGS) entry which is preliminary data.</text>
</comment>
<evidence type="ECO:0000256" key="6">
    <source>
        <dbReference type="SAM" id="Phobius"/>
    </source>
</evidence>
<keyword evidence="4 6" id="KW-1133">Transmembrane helix</keyword>
<evidence type="ECO:0000256" key="3">
    <source>
        <dbReference type="ARBA" id="ARBA00022692"/>
    </source>
</evidence>
<reference evidence="7 8" key="1">
    <citation type="submission" date="2024-02" db="EMBL/GenBank/DDBJ databases">
        <title>A draft genome for the cacao thread blight pathogen Marasmius crinis-equi.</title>
        <authorList>
            <person name="Cohen S.P."/>
            <person name="Baruah I.K."/>
            <person name="Amoako-Attah I."/>
            <person name="Bukari Y."/>
            <person name="Meinhardt L.W."/>
            <person name="Bailey B.A."/>
        </authorList>
    </citation>
    <scope>NUCLEOTIDE SEQUENCE [LARGE SCALE GENOMIC DNA]</scope>
    <source>
        <strain evidence="7 8">GH-76</strain>
    </source>
</reference>
<dbReference type="EMBL" id="JBAHYK010001566">
    <property type="protein sequence ID" value="KAL0567516.1"/>
    <property type="molecule type" value="Genomic_DNA"/>
</dbReference>
<keyword evidence="5 6" id="KW-0472">Membrane</keyword>
<name>A0ABR3EXA2_9AGAR</name>
<dbReference type="PANTHER" id="PTHR43791">
    <property type="entry name" value="PERMEASE-RELATED"/>
    <property type="match status" value="1"/>
</dbReference>
<evidence type="ECO:0000313" key="7">
    <source>
        <dbReference type="EMBL" id="KAL0567516.1"/>
    </source>
</evidence>
<feature type="transmembrane region" description="Helical" evidence="6">
    <location>
        <begin position="70"/>
        <end position="93"/>
    </location>
</feature>
<feature type="transmembrane region" description="Helical" evidence="6">
    <location>
        <begin position="137"/>
        <end position="156"/>
    </location>
</feature>
<evidence type="ECO:0000313" key="8">
    <source>
        <dbReference type="Proteomes" id="UP001465976"/>
    </source>
</evidence>
<keyword evidence="2" id="KW-0813">Transport</keyword>
<evidence type="ECO:0000256" key="2">
    <source>
        <dbReference type="ARBA" id="ARBA00022448"/>
    </source>
</evidence>
<feature type="transmembrane region" description="Helical" evidence="6">
    <location>
        <begin position="168"/>
        <end position="187"/>
    </location>
</feature>
<protein>
    <submittedName>
        <fullName evidence="7">Uncharacterized protein</fullName>
    </submittedName>
</protein>
<keyword evidence="8" id="KW-1185">Reference proteome</keyword>
<dbReference type="PANTHER" id="PTHR43791:SF48">
    <property type="entry name" value="TRANSPORTER, PUTATIVE (AFU_ORTHOLOGUE AFUA_4G01000)-RELATED"/>
    <property type="match status" value="1"/>
</dbReference>
<accession>A0ABR3EXA2</accession>
<keyword evidence="3 6" id="KW-0812">Transmembrane</keyword>
<proteinExistence type="predicted"/>
<feature type="transmembrane region" description="Helical" evidence="6">
    <location>
        <begin position="113"/>
        <end position="130"/>
    </location>
</feature>
<dbReference type="Pfam" id="PF07690">
    <property type="entry name" value="MFS_1"/>
    <property type="match status" value="1"/>
</dbReference>
<sequence length="288" mass="31598">MIFAVEGIITCGLAVISFVTLTDRPGTARWLSDEEKVLAVARVKSERVGQRKVLDQLDLTKVTRGIFNPVTLTVAIIFLLDNVTVNGLASFLPTIIQTIYPNKTVVEQQLQTVPPYIVGTLFTLFVSFLSSRLDRRLPFVILCCPLIVIGYIMFLASRSPRVRYGATFLVASGAFPLGPLCSAAVSANVVSDTARASALATHVMIGSLGSVIATWSFLPFDAPNYRIGNGLNLATSSTILIVSTGLMLWMTLDNKKRQKKNASEGLQGLNEKDVEDLDWKHPEFRWHP</sequence>
<comment type="subcellular location">
    <subcellularLocation>
        <location evidence="1">Membrane</location>
        <topology evidence="1">Multi-pass membrane protein</topology>
    </subcellularLocation>
</comment>